<dbReference type="Pfam" id="PF01396">
    <property type="entry name" value="Zn_ribbon_Top1"/>
    <property type="match status" value="1"/>
</dbReference>
<dbReference type="Proteomes" id="UP000261052">
    <property type="component" value="Unassembled WGS sequence"/>
</dbReference>
<dbReference type="RefSeq" id="WP_117686237.1">
    <property type="nucleotide sequence ID" value="NZ_QRIB01000017.1"/>
</dbReference>
<dbReference type="EMBL" id="QSQP01000012">
    <property type="protein sequence ID" value="RGK42046.1"/>
    <property type="molecule type" value="Genomic_DNA"/>
</dbReference>
<dbReference type="GO" id="GO:0003677">
    <property type="term" value="F:DNA binding"/>
    <property type="evidence" value="ECO:0007669"/>
    <property type="project" value="InterPro"/>
</dbReference>
<dbReference type="GO" id="GO:0003916">
    <property type="term" value="F:DNA topoisomerase activity"/>
    <property type="evidence" value="ECO:0007669"/>
    <property type="project" value="InterPro"/>
</dbReference>
<proteinExistence type="predicted"/>
<dbReference type="Gene3D" id="3.30.65.10">
    <property type="entry name" value="Bacterial Topoisomerase I, domain 1"/>
    <property type="match status" value="1"/>
</dbReference>
<comment type="caution">
    <text evidence="2">The sequence shown here is derived from an EMBL/GenBank/DDBJ whole genome shotgun (WGS) entry which is preliminary data.</text>
</comment>
<evidence type="ECO:0000313" key="4">
    <source>
        <dbReference type="Proteomes" id="UP000261052"/>
    </source>
</evidence>
<dbReference type="Pfam" id="PF08378">
    <property type="entry name" value="NERD"/>
    <property type="match status" value="1"/>
</dbReference>
<dbReference type="InterPro" id="IPR011528">
    <property type="entry name" value="NERD"/>
</dbReference>
<reference evidence="4 5" key="1">
    <citation type="submission" date="2018-08" db="EMBL/GenBank/DDBJ databases">
        <title>A genome reference for cultivated species of the human gut microbiota.</title>
        <authorList>
            <person name="Zou Y."/>
            <person name="Xue W."/>
            <person name="Luo G."/>
        </authorList>
    </citation>
    <scope>NUCLEOTIDE SEQUENCE [LARGE SCALE GENOMIC DNA]</scope>
    <source>
        <strain evidence="3 5">AM16-11</strain>
        <strain evidence="2 4">TF11-15AC</strain>
    </source>
</reference>
<dbReference type="InterPro" id="IPR013498">
    <property type="entry name" value="Topo_IA_Znf"/>
</dbReference>
<evidence type="ECO:0000313" key="5">
    <source>
        <dbReference type="Proteomes" id="UP000285865"/>
    </source>
</evidence>
<dbReference type="AlphaFoldDB" id="A0A3E4LXH6"/>
<feature type="domain" description="NERD" evidence="1">
    <location>
        <begin position="49"/>
        <end position="168"/>
    </location>
</feature>
<gene>
    <name evidence="3" type="ORF">DW172_14990</name>
    <name evidence="2" type="ORF">DXD13_10315</name>
</gene>
<dbReference type="EMBL" id="QRKN01000020">
    <property type="protein sequence ID" value="RHI17686.1"/>
    <property type="molecule type" value="Genomic_DNA"/>
</dbReference>
<evidence type="ECO:0000313" key="3">
    <source>
        <dbReference type="EMBL" id="RHI17686.1"/>
    </source>
</evidence>
<dbReference type="GO" id="GO:0006265">
    <property type="term" value="P:DNA topological change"/>
    <property type="evidence" value="ECO:0007669"/>
    <property type="project" value="InterPro"/>
</dbReference>
<name>A0A3E4LXH6_9FIRM</name>
<sequence>MGIFSKPEVIILKESNAAKDHLDKLESLLPKANKDVKDAIQKEIAVTKAGIAGEDNIIFELKHSNMDMVVLHDINLETKSGLKAQIDFIVVTSKVIFLIECKNLVGNIDIDSKGAFIRTVTYGTKKQKEGIYSPITQGERHLSVLKEAKLDNAGLVTSLAIKRNFDSSYKSLVVLANPKTIVNDRYAPKEIKSQVIRADQLVSNMKNIIAASNDFASTKKEMMSIAQGILDMNIESRKDYAAKYEELVKENELSDSADTKNEISDSKQSVSDDKLICPKCGSKLVLRTANKGENAGKQFYGCSNFPKCRFILNIKQ</sequence>
<accession>A0A3E4LXH6</accession>
<protein>
    <recommendedName>
        <fullName evidence="1">NERD domain-containing protein</fullName>
    </recommendedName>
</protein>
<dbReference type="GO" id="GO:0005694">
    <property type="term" value="C:chromosome"/>
    <property type="evidence" value="ECO:0007669"/>
    <property type="project" value="InterPro"/>
</dbReference>
<dbReference type="PROSITE" id="PS50965">
    <property type="entry name" value="NERD"/>
    <property type="match status" value="1"/>
</dbReference>
<evidence type="ECO:0000259" key="1">
    <source>
        <dbReference type="PROSITE" id="PS50965"/>
    </source>
</evidence>
<organism evidence="2 4">
    <name type="scientific">Agathobacter rectalis</name>
    <dbReference type="NCBI Taxonomy" id="39491"/>
    <lineage>
        <taxon>Bacteria</taxon>
        <taxon>Bacillati</taxon>
        <taxon>Bacillota</taxon>
        <taxon>Clostridia</taxon>
        <taxon>Lachnospirales</taxon>
        <taxon>Lachnospiraceae</taxon>
        <taxon>Agathobacter</taxon>
    </lineage>
</organism>
<dbReference type="SUPFAM" id="SSF57783">
    <property type="entry name" value="Zinc beta-ribbon"/>
    <property type="match status" value="1"/>
</dbReference>
<evidence type="ECO:0000313" key="2">
    <source>
        <dbReference type="EMBL" id="RGK42046.1"/>
    </source>
</evidence>
<dbReference type="Proteomes" id="UP000285865">
    <property type="component" value="Unassembled WGS sequence"/>
</dbReference>